<feature type="domain" description="FAM50A/XAP5 C-terminal" evidence="2">
    <location>
        <begin position="207"/>
        <end position="374"/>
    </location>
</feature>
<evidence type="ECO:0000256" key="1">
    <source>
        <dbReference type="SAM" id="MobiDB-lite"/>
    </source>
</evidence>
<organism evidence="3 5">
    <name type="scientific">Madurella mycetomatis</name>
    <dbReference type="NCBI Taxonomy" id="100816"/>
    <lineage>
        <taxon>Eukaryota</taxon>
        <taxon>Fungi</taxon>
        <taxon>Dikarya</taxon>
        <taxon>Ascomycota</taxon>
        <taxon>Pezizomycotina</taxon>
        <taxon>Sordariomycetes</taxon>
        <taxon>Sordariomycetidae</taxon>
        <taxon>Sordariales</taxon>
        <taxon>Sordariales incertae sedis</taxon>
        <taxon>Madurella</taxon>
    </lineage>
</organism>
<reference evidence="5" key="1">
    <citation type="submission" date="2015-06" db="EMBL/GenBank/DDBJ databases">
        <authorList>
            <person name="van de Sande W.W.J."/>
        </authorList>
    </citation>
    <scope>NUCLEOTIDE SEQUENCE [LARGE SCALE GENOMIC DNA]</scope>
    <source>
        <strain evidence="5">mm55</strain>
    </source>
</reference>
<feature type="region of interest" description="Disordered" evidence="1">
    <location>
        <begin position="44"/>
        <end position="161"/>
    </location>
</feature>
<reference evidence="3" key="2">
    <citation type="submission" date="2015-06" db="EMBL/GenBank/DDBJ databases">
        <authorList>
            <person name="Hoefler B.C."/>
            <person name="Straight P.D."/>
        </authorList>
    </citation>
    <scope>NUCLEOTIDE SEQUENCE [LARGE SCALE GENOMIC DNA]</scope>
    <source>
        <strain evidence="3">Mm55</strain>
    </source>
</reference>
<dbReference type="VEuPathDB" id="FungiDB:MMYC01_203419"/>
<gene>
    <name evidence="4" type="ORF">MMYC01_203419</name>
    <name evidence="3" type="ORF">MMYC01_205637</name>
</gene>
<reference evidence="3 5" key="3">
    <citation type="submission" date="2016-01" db="EMBL/GenBank/DDBJ databases">
        <title>Madurella mycetomatis genome sequencing.</title>
        <authorList>
            <person name="Van De Sande W."/>
        </authorList>
    </citation>
    <scope>NUCLEOTIDE SEQUENCE [LARGE SCALE GENOMIC DNA]</scope>
    <source>
        <strain evidence="5">mm55</strain>
        <strain evidence="3">Mm55</strain>
    </source>
</reference>
<evidence type="ECO:0000313" key="5">
    <source>
        <dbReference type="Proteomes" id="UP000078237"/>
    </source>
</evidence>
<dbReference type="AlphaFoldDB" id="A0A175W8C9"/>
<evidence type="ECO:0000259" key="2">
    <source>
        <dbReference type="Pfam" id="PF04921"/>
    </source>
</evidence>
<dbReference type="EMBL" id="LCTW02000093">
    <property type="protein sequence ID" value="KXX79224.1"/>
    <property type="molecule type" value="Genomic_DNA"/>
</dbReference>
<feature type="compositionally biased region" description="Polar residues" evidence="1">
    <location>
        <begin position="1"/>
        <end position="16"/>
    </location>
</feature>
<keyword evidence="5" id="KW-1185">Reference proteome</keyword>
<evidence type="ECO:0000313" key="3">
    <source>
        <dbReference type="EMBL" id="KXX79224.1"/>
    </source>
</evidence>
<dbReference type="Proteomes" id="UP000078237">
    <property type="component" value="Unassembled WGS sequence"/>
</dbReference>
<name>A0A175W8C9_9PEZI</name>
<proteinExistence type="predicted"/>
<dbReference type="EMBL" id="LCTW02000071">
    <property type="protein sequence ID" value="KXX80032.1"/>
    <property type="molecule type" value="Genomic_DNA"/>
</dbReference>
<dbReference type="InterPro" id="IPR048337">
    <property type="entry name" value="FAM50A/XAP5_C"/>
</dbReference>
<feature type="compositionally biased region" description="Basic and acidic residues" evidence="1">
    <location>
        <begin position="44"/>
        <end position="54"/>
    </location>
</feature>
<sequence length="388" mass="42572">MSDQLQPASRFTPQNKTTHERLSTNTVGLVALSDFRKRRAEVLEQQEREAREAALARTNTSTPDRSLTATPNNASDNSESERQKKKKKRTKALVSFGDECEDDSDQPLAVAPRGSGKKDKLKGASKDGKDDAEAAEAAAAVEGAVSGDDDDTNKDKGQKPSLAKVAVNASVGIVPRALTKAALRREAAEREALRKEFLLLQAAIKATEIAIPFVFYDGTNIPGGIVRVKKGDFIWLFLDKSRKVGAQLKVGADKSSNARRDWARVGVDDLMLVRGSIIIPPHYEFYFFIINKTVGPGNKLLFDYSAEGPRADSAAAASGPAGIRDAPDISELEGASDDPTFTKVVDRRWYQRNKHIYPASVWQEFDPEKDYQKEIPRDPGGNAFFFSK</sequence>
<dbReference type="Pfam" id="PF04921">
    <property type="entry name" value="XAP5"/>
    <property type="match status" value="1"/>
</dbReference>
<dbReference type="OrthoDB" id="1562195at2759"/>
<accession>A0A175W8C9</accession>
<feature type="compositionally biased region" description="Low complexity" evidence="1">
    <location>
        <begin position="135"/>
        <end position="146"/>
    </location>
</feature>
<dbReference type="GO" id="GO:0006325">
    <property type="term" value="P:chromatin organization"/>
    <property type="evidence" value="ECO:0007669"/>
    <property type="project" value="TreeGrafter"/>
</dbReference>
<dbReference type="GO" id="GO:0005634">
    <property type="term" value="C:nucleus"/>
    <property type="evidence" value="ECO:0007669"/>
    <property type="project" value="InterPro"/>
</dbReference>
<dbReference type="VEuPathDB" id="FungiDB:MMYC01_205637"/>
<protein>
    <submittedName>
        <fullName evidence="3">Protein FAM50</fullName>
    </submittedName>
</protein>
<feature type="region of interest" description="Disordered" evidence="1">
    <location>
        <begin position="1"/>
        <end position="26"/>
    </location>
</feature>
<dbReference type="PANTHER" id="PTHR12722">
    <property type="entry name" value="XAP-5 PROTEIN-RELATED"/>
    <property type="match status" value="1"/>
</dbReference>
<dbReference type="PANTHER" id="PTHR12722:SF0">
    <property type="entry name" value="PROTEIN FAM50A"/>
    <property type="match status" value="1"/>
</dbReference>
<evidence type="ECO:0000313" key="4">
    <source>
        <dbReference type="EMBL" id="KXX80032.1"/>
    </source>
</evidence>
<feature type="compositionally biased region" description="Basic and acidic residues" evidence="1">
    <location>
        <begin position="116"/>
        <end position="132"/>
    </location>
</feature>
<dbReference type="InterPro" id="IPR007005">
    <property type="entry name" value="XAP5"/>
</dbReference>
<comment type="caution">
    <text evidence="3">The sequence shown here is derived from an EMBL/GenBank/DDBJ whole genome shotgun (WGS) entry which is preliminary data.</text>
</comment>
<dbReference type="STRING" id="100816.A0A175W8C9"/>
<feature type="compositionally biased region" description="Polar residues" evidence="1">
    <location>
        <begin position="58"/>
        <end position="77"/>
    </location>
</feature>